<dbReference type="SUPFAM" id="SSF81383">
    <property type="entry name" value="F-box domain"/>
    <property type="match status" value="1"/>
</dbReference>
<evidence type="ECO:0000259" key="1">
    <source>
        <dbReference type="PROSITE" id="PS50181"/>
    </source>
</evidence>
<organism evidence="2 3">
    <name type="scientific">Exidia glandulosa HHB12029</name>
    <dbReference type="NCBI Taxonomy" id="1314781"/>
    <lineage>
        <taxon>Eukaryota</taxon>
        <taxon>Fungi</taxon>
        <taxon>Dikarya</taxon>
        <taxon>Basidiomycota</taxon>
        <taxon>Agaricomycotina</taxon>
        <taxon>Agaricomycetes</taxon>
        <taxon>Auriculariales</taxon>
        <taxon>Exidiaceae</taxon>
        <taxon>Exidia</taxon>
    </lineage>
</organism>
<gene>
    <name evidence="2" type="ORF">EXIGLDRAFT_834672</name>
</gene>
<keyword evidence="3" id="KW-1185">Reference proteome</keyword>
<sequence length="529" mass="59662">MDDTALGFELQIRGLGIRSAAVLLPATNRSSVARIDSDIQHVVAAFYEGATELLKRRNKRVIACRVPPEVLEMIFHQLDLLDRVALTEVCSSWRNVAVSDARLWNEASFVYRLPRRGFFDPAARLECARRGFELLARRSAALNAPIKVSVLLAAPPPLGFRIRDDESRTTWLHDLLRNVADRTRTFQLNIMTDTGSSWPIEELPSMPILHTLDISGPLLDQLSLEDKFFKQLSADGILSTLILRHVHIHEGNRLATLKHVHILALSRALDIIHAASLSVNIETLEFSVICTTSAFWSNWDPNTFTNWSPARFRSLTVNLPHSLPGEWSAFNELLTMLKADTVREATLNFEDARLPNFEFFQNFDVSVLSLLYRDGCVCVVAESAAPVPVTRRVTFVLHDSSLSDLRGHAMLWANLSLRDLRTLRVDETLWPWVAPVIKIPDDKVLPALELFLSSEEKREWMNVWTVQIHSVRSLTIGAHLDGMRVMLSPADLRRFAHLFMGGISELVLHGVGLSEEDDMSNVFSKVTLE</sequence>
<dbReference type="Proteomes" id="UP000077266">
    <property type="component" value="Unassembled WGS sequence"/>
</dbReference>
<dbReference type="Pfam" id="PF12937">
    <property type="entry name" value="F-box-like"/>
    <property type="match status" value="1"/>
</dbReference>
<reference evidence="2 3" key="1">
    <citation type="journal article" date="2016" name="Mol. Biol. Evol.">
        <title>Comparative Genomics of Early-Diverging Mushroom-Forming Fungi Provides Insights into the Origins of Lignocellulose Decay Capabilities.</title>
        <authorList>
            <person name="Nagy L.G."/>
            <person name="Riley R."/>
            <person name="Tritt A."/>
            <person name="Adam C."/>
            <person name="Daum C."/>
            <person name="Floudas D."/>
            <person name="Sun H."/>
            <person name="Yadav J.S."/>
            <person name="Pangilinan J."/>
            <person name="Larsson K.H."/>
            <person name="Matsuura K."/>
            <person name="Barry K."/>
            <person name="Labutti K."/>
            <person name="Kuo R."/>
            <person name="Ohm R.A."/>
            <person name="Bhattacharya S.S."/>
            <person name="Shirouzu T."/>
            <person name="Yoshinaga Y."/>
            <person name="Martin F.M."/>
            <person name="Grigoriev I.V."/>
            <person name="Hibbett D.S."/>
        </authorList>
    </citation>
    <scope>NUCLEOTIDE SEQUENCE [LARGE SCALE GENOMIC DNA]</scope>
    <source>
        <strain evidence="2 3">HHB12029</strain>
    </source>
</reference>
<dbReference type="EMBL" id="KV425966">
    <property type="protein sequence ID" value="KZV94832.1"/>
    <property type="molecule type" value="Genomic_DNA"/>
</dbReference>
<dbReference type="SMART" id="SM00256">
    <property type="entry name" value="FBOX"/>
    <property type="match status" value="1"/>
</dbReference>
<dbReference type="Gene3D" id="1.20.1280.50">
    <property type="match status" value="1"/>
</dbReference>
<evidence type="ECO:0000313" key="2">
    <source>
        <dbReference type="EMBL" id="KZV94832.1"/>
    </source>
</evidence>
<proteinExistence type="predicted"/>
<feature type="domain" description="F-box" evidence="1">
    <location>
        <begin position="60"/>
        <end position="107"/>
    </location>
</feature>
<name>A0A165JGZ0_EXIGL</name>
<protein>
    <recommendedName>
        <fullName evidence="1">F-box domain-containing protein</fullName>
    </recommendedName>
</protein>
<evidence type="ECO:0000313" key="3">
    <source>
        <dbReference type="Proteomes" id="UP000077266"/>
    </source>
</evidence>
<dbReference type="PROSITE" id="PS50181">
    <property type="entry name" value="FBOX"/>
    <property type="match status" value="1"/>
</dbReference>
<dbReference type="OrthoDB" id="3268380at2759"/>
<dbReference type="InterPro" id="IPR036047">
    <property type="entry name" value="F-box-like_dom_sf"/>
</dbReference>
<dbReference type="CDD" id="cd09917">
    <property type="entry name" value="F-box_SF"/>
    <property type="match status" value="1"/>
</dbReference>
<dbReference type="InParanoid" id="A0A165JGZ0"/>
<dbReference type="InterPro" id="IPR001810">
    <property type="entry name" value="F-box_dom"/>
</dbReference>
<accession>A0A165JGZ0</accession>
<dbReference type="AlphaFoldDB" id="A0A165JGZ0"/>